<name>A0A426Y461_ENSVE</name>
<organism evidence="1 2">
    <name type="scientific">Ensete ventricosum</name>
    <name type="common">Abyssinian banana</name>
    <name type="synonym">Musa ensete</name>
    <dbReference type="NCBI Taxonomy" id="4639"/>
    <lineage>
        <taxon>Eukaryota</taxon>
        <taxon>Viridiplantae</taxon>
        <taxon>Streptophyta</taxon>
        <taxon>Embryophyta</taxon>
        <taxon>Tracheophyta</taxon>
        <taxon>Spermatophyta</taxon>
        <taxon>Magnoliopsida</taxon>
        <taxon>Liliopsida</taxon>
        <taxon>Zingiberales</taxon>
        <taxon>Musaceae</taxon>
        <taxon>Ensete</taxon>
    </lineage>
</organism>
<evidence type="ECO:0000313" key="1">
    <source>
        <dbReference type="EMBL" id="RRT46567.1"/>
    </source>
</evidence>
<dbReference type="Proteomes" id="UP000287651">
    <property type="component" value="Unassembled WGS sequence"/>
</dbReference>
<evidence type="ECO:0000313" key="2">
    <source>
        <dbReference type="Proteomes" id="UP000287651"/>
    </source>
</evidence>
<sequence length="206" mass="22049">MPTTPSLVADAVTYNYTTTDHCSPFLASHCHLLLLPTDNCRRWLPTLPSAATSAALDSLTTIASIGHTRCLLPCLLFILSHCCSQANRPSTNLGDAASNRAINAILASLFPCSNRFLSLPPPLFPSQHTTPLGNLGDVAPSRATTTSYSLPTLIATTATIVLLCWPHPFLLAAAQPPLLSLSSSFLSPPQPHPRQLMHIPLICYSD</sequence>
<reference evidence="1 2" key="1">
    <citation type="journal article" date="2014" name="Agronomy (Basel)">
        <title>A Draft Genome Sequence for Ensete ventricosum, the Drought-Tolerant Tree Against Hunger.</title>
        <authorList>
            <person name="Harrison J."/>
            <person name="Moore K.A."/>
            <person name="Paszkiewicz K."/>
            <person name="Jones T."/>
            <person name="Grant M."/>
            <person name="Ambacheew D."/>
            <person name="Muzemil S."/>
            <person name="Studholme D.J."/>
        </authorList>
    </citation>
    <scope>NUCLEOTIDE SEQUENCE [LARGE SCALE GENOMIC DNA]</scope>
</reference>
<protein>
    <submittedName>
        <fullName evidence="1">Uncharacterized protein</fullName>
    </submittedName>
</protein>
<comment type="caution">
    <text evidence="1">The sequence shown here is derived from an EMBL/GenBank/DDBJ whole genome shotgun (WGS) entry which is preliminary data.</text>
</comment>
<dbReference type="EMBL" id="AMZH03015100">
    <property type="protein sequence ID" value="RRT46567.1"/>
    <property type="molecule type" value="Genomic_DNA"/>
</dbReference>
<dbReference type="AlphaFoldDB" id="A0A426Y461"/>
<accession>A0A426Y461</accession>
<gene>
    <name evidence="1" type="ORF">B296_00023974</name>
</gene>
<proteinExistence type="predicted"/>